<dbReference type="Proteomes" id="UP000628442">
    <property type="component" value="Unassembled WGS sequence"/>
</dbReference>
<evidence type="ECO:0000256" key="8">
    <source>
        <dbReference type="ARBA" id="ARBA00023170"/>
    </source>
</evidence>
<dbReference type="InterPro" id="IPR037066">
    <property type="entry name" value="Plug_dom_sf"/>
</dbReference>
<dbReference type="AlphaFoldDB" id="A0AA88C1B8"/>
<evidence type="ECO:0000256" key="12">
    <source>
        <dbReference type="SAM" id="SignalP"/>
    </source>
</evidence>
<keyword evidence="8" id="KW-0675">Receptor</keyword>
<evidence type="ECO:0008006" key="17">
    <source>
        <dbReference type="Google" id="ProtNLM"/>
    </source>
</evidence>
<evidence type="ECO:0000256" key="2">
    <source>
        <dbReference type="ARBA" id="ARBA00009810"/>
    </source>
</evidence>
<name>A0AA88C1B8_9BURK</name>
<keyword evidence="4 10" id="KW-1134">Transmembrane beta strand</keyword>
<keyword evidence="9 10" id="KW-0998">Cell outer membrane</keyword>
<dbReference type="InterPro" id="IPR000531">
    <property type="entry name" value="Beta-barrel_TonB"/>
</dbReference>
<evidence type="ECO:0000259" key="13">
    <source>
        <dbReference type="Pfam" id="PF00593"/>
    </source>
</evidence>
<dbReference type="RefSeq" id="WP_229420617.1">
    <property type="nucleotide sequence ID" value="NZ_BMWV01000001.1"/>
</dbReference>
<proteinExistence type="inferred from homology"/>
<comment type="subcellular location">
    <subcellularLocation>
        <location evidence="1 10">Cell outer membrane</location>
        <topology evidence="1 10">Multi-pass membrane protein</topology>
    </subcellularLocation>
</comment>
<dbReference type="Gene3D" id="2.170.130.10">
    <property type="entry name" value="TonB-dependent receptor, plug domain"/>
    <property type="match status" value="1"/>
</dbReference>
<feature type="domain" description="TonB-dependent receptor-like beta-barrel" evidence="13">
    <location>
        <begin position="401"/>
        <end position="885"/>
    </location>
</feature>
<dbReference type="Pfam" id="PF07715">
    <property type="entry name" value="Plug"/>
    <property type="match status" value="1"/>
</dbReference>
<feature type="signal peptide" evidence="12">
    <location>
        <begin position="1"/>
        <end position="21"/>
    </location>
</feature>
<comment type="similarity">
    <text evidence="2 10 11">Belongs to the TonB-dependent receptor family.</text>
</comment>
<evidence type="ECO:0000256" key="3">
    <source>
        <dbReference type="ARBA" id="ARBA00022448"/>
    </source>
</evidence>
<reference evidence="15" key="2">
    <citation type="submission" date="2022-12" db="EMBL/GenBank/DDBJ databases">
        <authorList>
            <person name="Sun Q."/>
            <person name="Kim S."/>
        </authorList>
    </citation>
    <scope>NUCLEOTIDE SEQUENCE</scope>
    <source>
        <strain evidence="15">KCTC 12343</strain>
    </source>
</reference>
<accession>A0AA88C1B8</accession>
<organism evidence="15 16">
    <name type="scientific">Pseudoduganella albidiflava</name>
    <dbReference type="NCBI Taxonomy" id="321983"/>
    <lineage>
        <taxon>Bacteria</taxon>
        <taxon>Pseudomonadati</taxon>
        <taxon>Pseudomonadota</taxon>
        <taxon>Betaproteobacteria</taxon>
        <taxon>Burkholderiales</taxon>
        <taxon>Oxalobacteraceae</taxon>
        <taxon>Telluria group</taxon>
        <taxon>Pseudoduganella</taxon>
    </lineage>
</organism>
<dbReference type="PANTHER" id="PTHR47234:SF2">
    <property type="entry name" value="TONB-DEPENDENT RECEPTOR"/>
    <property type="match status" value="1"/>
</dbReference>
<dbReference type="GO" id="GO:0009279">
    <property type="term" value="C:cell outer membrane"/>
    <property type="evidence" value="ECO:0007669"/>
    <property type="project" value="UniProtKB-SubCell"/>
</dbReference>
<reference evidence="15" key="1">
    <citation type="journal article" date="2014" name="Int. J. Syst. Evol. Microbiol.">
        <title>Complete genome sequence of Corynebacterium casei LMG S-19264T (=DSM 44701T), isolated from a smear-ripened cheese.</title>
        <authorList>
            <consortium name="US DOE Joint Genome Institute (JGI-PGF)"/>
            <person name="Walter F."/>
            <person name="Albersmeier A."/>
            <person name="Kalinowski J."/>
            <person name="Ruckert C."/>
        </authorList>
    </citation>
    <scope>NUCLEOTIDE SEQUENCE</scope>
    <source>
        <strain evidence="15">KCTC 12343</strain>
    </source>
</reference>
<keyword evidence="6 11" id="KW-0798">TonB box</keyword>
<sequence length="926" mass="100116">MKVKKLAHMIALMGVVAPAIAQEVSQAGAQAGAQPMQRVEITGSSIKRVAREGALPVQTITLDTIQKAGVTNAEQLLRLVSANGTGADNMTSGNNVFGADADRTSGGASFASLRGLGPNATLVLLNGRRMGNNGGSGKAVDLNSIPLAAIARVEILKDGASAIYGTDAIGGVVNFILKTDYEGLEASTTLNATEAGGGMERRYTLLGGLGNLEADGWNVMASVTRDVTDQLSSSQRDFANGYQPWRGLSPDTTGTPYANLLSGAGSALGTGFKMPGDSTTYLQANLLSLQGNCDSVPGMSQYASELWTNVTPITRTKYSCAYDYGGDYVMAFPVERTTGVSRGTFRLNADHRMFVELLGSRTETTAQLTPLQISTTLANGNAYPVGGPYYQDLSPYIASYDRSKPILYKWRATPVGNRTQDVVLDNYRALVALEGTLGGKYDYKLGLSKSGSKSSVDLVDGYAWTDKLYAAMGTGIINPWTGAGQSQTQQAMDLIESAKFRGRLNQGRTTMTQFDGAISGEVFNLPAGAVSMAAGFDLRKETYSFVQVVDATRIWQAPGNANLDQATRYIRAVYAEALVPVIKDLEVQLAIRKDNYSLIGATTNPKVAFRYQPTERLLFRGSASKGFLAPSFTQLYAGRLSQELPNGVIDQEGCAKNPGNPDFCAIPRLGYNTGGNPGLRPETSKQGTLGVVAEPFRNFSLSLDWWAINIKDRILNRTPQVVLQNWQYLQQYIVRDPASGVIDHVEAGWINAAGLKTRGVDLGLRYDGTLGGYKYAAVLDGTYMDSFKFAEFEGQEYKEQVSQFNTRDVYLRWKHSASVTVSKGNWSGLLLQRYASGYNDQVPNGGKSGFPPGFDPRVHHYTKYDVSATYTGFKNTTLTVGIQNLFDEEPPFTAHNVDEVVGAGWDPRVADPRGRALSFNLKYKFF</sequence>
<feature type="chain" id="PRO_5041732701" description="TonB-dependent receptor" evidence="12">
    <location>
        <begin position="22"/>
        <end position="926"/>
    </location>
</feature>
<evidence type="ECO:0000313" key="16">
    <source>
        <dbReference type="Proteomes" id="UP000628442"/>
    </source>
</evidence>
<dbReference type="InterPro" id="IPR012910">
    <property type="entry name" value="Plug_dom"/>
</dbReference>
<dbReference type="Pfam" id="PF00593">
    <property type="entry name" value="TonB_dep_Rec_b-barrel"/>
    <property type="match status" value="1"/>
</dbReference>
<keyword evidence="12" id="KW-0732">Signal</keyword>
<dbReference type="PROSITE" id="PS52016">
    <property type="entry name" value="TONB_DEPENDENT_REC_3"/>
    <property type="match status" value="1"/>
</dbReference>
<evidence type="ECO:0000256" key="7">
    <source>
        <dbReference type="ARBA" id="ARBA00023136"/>
    </source>
</evidence>
<evidence type="ECO:0000256" key="5">
    <source>
        <dbReference type="ARBA" id="ARBA00022692"/>
    </source>
</evidence>
<dbReference type="InterPro" id="IPR036942">
    <property type="entry name" value="Beta-barrel_TonB_sf"/>
</dbReference>
<keyword evidence="7 10" id="KW-0472">Membrane</keyword>
<evidence type="ECO:0000256" key="6">
    <source>
        <dbReference type="ARBA" id="ARBA00023077"/>
    </source>
</evidence>
<evidence type="ECO:0000256" key="11">
    <source>
        <dbReference type="RuleBase" id="RU003357"/>
    </source>
</evidence>
<dbReference type="SUPFAM" id="SSF56935">
    <property type="entry name" value="Porins"/>
    <property type="match status" value="1"/>
</dbReference>
<keyword evidence="5 10" id="KW-0812">Transmembrane</keyword>
<evidence type="ECO:0000313" key="15">
    <source>
        <dbReference type="EMBL" id="GGY27888.1"/>
    </source>
</evidence>
<evidence type="ECO:0000256" key="1">
    <source>
        <dbReference type="ARBA" id="ARBA00004571"/>
    </source>
</evidence>
<evidence type="ECO:0000259" key="14">
    <source>
        <dbReference type="Pfam" id="PF07715"/>
    </source>
</evidence>
<keyword evidence="3 10" id="KW-0813">Transport</keyword>
<dbReference type="Gene3D" id="2.40.170.20">
    <property type="entry name" value="TonB-dependent receptor, beta-barrel domain"/>
    <property type="match status" value="1"/>
</dbReference>
<evidence type="ECO:0000256" key="9">
    <source>
        <dbReference type="ARBA" id="ARBA00023237"/>
    </source>
</evidence>
<evidence type="ECO:0000256" key="10">
    <source>
        <dbReference type="PROSITE-ProRule" id="PRU01360"/>
    </source>
</evidence>
<evidence type="ECO:0000256" key="4">
    <source>
        <dbReference type="ARBA" id="ARBA00022452"/>
    </source>
</evidence>
<dbReference type="PANTHER" id="PTHR47234">
    <property type="match status" value="1"/>
</dbReference>
<dbReference type="EMBL" id="BMWV01000001">
    <property type="protein sequence ID" value="GGY27888.1"/>
    <property type="molecule type" value="Genomic_DNA"/>
</dbReference>
<feature type="domain" description="TonB-dependent receptor plug" evidence="14">
    <location>
        <begin position="52"/>
        <end position="172"/>
    </location>
</feature>
<gene>
    <name evidence="15" type="ORF">GCM10007387_07440</name>
</gene>
<dbReference type="InterPro" id="IPR039426">
    <property type="entry name" value="TonB-dep_rcpt-like"/>
</dbReference>
<comment type="caution">
    <text evidence="15">The sequence shown here is derived from an EMBL/GenBank/DDBJ whole genome shotgun (WGS) entry which is preliminary data.</text>
</comment>
<protein>
    <recommendedName>
        <fullName evidence="17">TonB-dependent receptor</fullName>
    </recommendedName>
</protein>